<protein>
    <submittedName>
        <fullName evidence="1">Uncharacterized protein</fullName>
    </submittedName>
</protein>
<reference evidence="1 2" key="1">
    <citation type="submission" date="2022-12" db="EMBL/GenBank/DDBJ databases">
        <title>Polyphasic characterization of Geotalea uranireducens NIT-SL11 newly isolated from a complex of sewage sludge and microbially reduced graphene oxide.</title>
        <authorList>
            <person name="Xie L."/>
            <person name="Yoshida N."/>
            <person name="Meng L."/>
        </authorList>
    </citation>
    <scope>NUCLEOTIDE SEQUENCE [LARGE SCALE GENOMIC DNA]</scope>
    <source>
        <strain evidence="1 2">NIT-SL11</strain>
    </source>
</reference>
<dbReference type="EMBL" id="AP027151">
    <property type="protein sequence ID" value="BDV44909.1"/>
    <property type="molecule type" value="Genomic_DNA"/>
</dbReference>
<evidence type="ECO:0000313" key="2">
    <source>
        <dbReference type="Proteomes" id="UP001317705"/>
    </source>
</evidence>
<organism evidence="1 2">
    <name type="scientific">Geotalea uraniireducens</name>
    <dbReference type="NCBI Taxonomy" id="351604"/>
    <lineage>
        <taxon>Bacteria</taxon>
        <taxon>Pseudomonadati</taxon>
        <taxon>Thermodesulfobacteriota</taxon>
        <taxon>Desulfuromonadia</taxon>
        <taxon>Geobacterales</taxon>
        <taxon>Geobacteraceae</taxon>
        <taxon>Geotalea</taxon>
    </lineage>
</organism>
<keyword evidence="2" id="KW-1185">Reference proteome</keyword>
<dbReference type="RefSeq" id="WP_282000998.1">
    <property type="nucleotide sequence ID" value="NZ_AP027151.1"/>
</dbReference>
<evidence type="ECO:0000313" key="1">
    <source>
        <dbReference type="EMBL" id="BDV44909.1"/>
    </source>
</evidence>
<sequence length="118" mass="13041">MGTMTERLFEISRELQDDRQGGALLEELFDACFDQALAMWQWLPKGMEADPKPMRRLMDALARVNTYLADTRGAADAVFAGNSDELAAWAEEVTLDVLEKRPEHAALAGRSRAVGPSS</sequence>
<dbReference type="Proteomes" id="UP001317705">
    <property type="component" value="Chromosome"/>
</dbReference>
<proteinExistence type="predicted"/>
<gene>
    <name evidence="1" type="ORF">GURASL_38320</name>
</gene>
<name>A0ABM8ERK1_9BACT</name>
<accession>A0ABM8ERK1</accession>